<keyword evidence="3" id="KW-0614">Plasmid</keyword>
<evidence type="ECO:0000256" key="1">
    <source>
        <dbReference type="ARBA" id="ARBA00022723"/>
    </source>
</evidence>
<dbReference type="Proteomes" id="UP000298693">
    <property type="component" value="Plasmid p3"/>
</dbReference>
<dbReference type="PROSITE" id="PS51819">
    <property type="entry name" value="VOC"/>
    <property type="match status" value="1"/>
</dbReference>
<dbReference type="Pfam" id="PF13669">
    <property type="entry name" value="Glyoxalase_4"/>
    <property type="match status" value="1"/>
</dbReference>
<dbReference type="InterPro" id="IPR051785">
    <property type="entry name" value="MMCE/EMCE_epimerase"/>
</dbReference>
<dbReference type="RefSeq" id="WP_137143235.1">
    <property type="nucleotide sequence ID" value="NZ_CP032349.1"/>
</dbReference>
<dbReference type="SUPFAM" id="SSF54593">
    <property type="entry name" value="Glyoxalase/Bleomycin resistance protein/Dihydroxybiphenyl dioxygenase"/>
    <property type="match status" value="1"/>
</dbReference>
<dbReference type="InterPro" id="IPR037523">
    <property type="entry name" value="VOC_core"/>
</dbReference>
<dbReference type="GO" id="GO:0004493">
    <property type="term" value="F:methylmalonyl-CoA epimerase activity"/>
    <property type="evidence" value="ECO:0007669"/>
    <property type="project" value="TreeGrafter"/>
</dbReference>
<gene>
    <name evidence="3" type="ORF">D3869_29495</name>
</gene>
<geneLocation type="plasmid" evidence="3">
    <name>p3</name>
</geneLocation>
<proteinExistence type="predicted"/>
<evidence type="ECO:0000313" key="4">
    <source>
        <dbReference type="Proteomes" id="UP000298693"/>
    </source>
</evidence>
<dbReference type="GO" id="GO:0046491">
    <property type="term" value="P:L-methylmalonyl-CoA metabolic process"/>
    <property type="evidence" value="ECO:0007669"/>
    <property type="project" value="TreeGrafter"/>
</dbReference>
<dbReference type="AlphaFoldDB" id="A0A4D8RJ02"/>
<evidence type="ECO:0000313" key="3">
    <source>
        <dbReference type="EMBL" id="QCO19389.1"/>
    </source>
</evidence>
<dbReference type="InterPro" id="IPR029068">
    <property type="entry name" value="Glyas_Bleomycin-R_OHBP_Dase"/>
</dbReference>
<evidence type="ECO:0000259" key="2">
    <source>
        <dbReference type="PROSITE" id="PS51819"/>
    </source>
</evidence>
<reference evidence="3 4" key="1">
    <citation type="submission" date="2018-09" db="EMBL/GenBank/DDBJ databases">
        <title>Whole genome based analysis of evolution and adaptive divergence in Indian and Brazilian strains of Azospirillum brasilense.</title>
        <authorList>
            <person name="Singh C."/>
            <person name="Tripathi A.K."/>
        </authorList>
    </citation>
    <scope>NUCLEOTIDE SEQUENCE [LARGE SCALE GENOMIC DNA]</scope>
    <source>
        <strain evidence="3 4">MTCC4039</strain>
        <plasmid evidence="3 4">p3</plasmid>
    </source>
</reference>
<sequence length="147" mass="16372">MTTIFDTLHHVCIVVHDLDRAVAYYEALGVGPWYDYPKSGPYVEFEVPNEAASKAMRYKCADLANVQIQLCDPGELDSPQRRFLDTRGEGVYHLGFEVPDRDAAEAEGRRLGMGVIARGRRADGSGFCYFDTRAEAGIVLEIRKTAP</sequence>
<dbReference type="GO" id="GO:0046872">
    <property type="term" value="F:metal ion binding"/>
    <property type="evidence" value="ECO:0007669"/>
    <property type="project" value="UniProtKB-KW"/>
</dbReference>
<keyword evidence="1" id="KW-0479">Metal-binding</keyword>
<dbReference type="Gene3D" id="3.10.180.10">
    <property type="entry name" value="2,3-Dihydroxybiphenyl 1,2-Dioxygenase, domain 1"/>
    <property type="match status" value="1"/>
</dbReference>
<feature type="domain" description="VOC" evidence="2">
    <location>
        <begin position="7"/>
        <end position="145"/>
    </location>
</feature>
<dbReference type="PANTHER" id="PTHR43048">
    <property type="entry name" value="METHYLMALONYL-COA EPIMERASE"/>
    <property type="match status" value="1"/>
</dbReference>
<protein>
    <submittedName>
        <fullName evidence="3">VOC family protein</fullName>
    </submittedName>
</protein>
<organism evidence="3 4">
    <name type="scientific">Azospirillum brasilense</name>
    <dbReference type="NCBI Taxonomy" id="192"/>
    <lineage>
        <taxon>Bacteria</taxon>
        <taxon>Pseudomonadati</taxon>
        <taxon>Pseudomonadota</taxon>
        <taxon>Alphaproteobacteria</taxon>
        <taxon>Rhodospirillales</taxon>
        <taxon>Azospirillaceae</taxon>
        <taxon>Azospirillum</taxon>
    </lineage>
</organism>
<name>A0A4D8RJ02_AZOBR</name>
<dbReference type="PANTHER" id="PTHR43048:SF3">
    <property type="entry name" value="METHYLMALONYL-COA EPIMERASE, MITOCHONDRIAL"/>
    <property type="match status" value="1"/>
</dbReference>
<dbReference type="EMBL" id="CP032349">
    <property type="protein sequence ID" value="QCO19389.1"/>
    <property type="molecule type" value="Genomic_DNA"/>
</dbReference>
<accession>A0A4D8RJ02</accession>